<dbReference type="Pfam" id="PF00232">
    <property type="entry name" value="Glyco_hydro_1"/>
    <property type="match status" value="1"/>
</dbReference>
<dbReference type="OrthoDB" id="65569at2759"/>
<protein>
    <recommendedName>
        <fullName evidence="5">Beta-glucosidase</fullName>
    </recommendedName>
</protein>
<dbReference type="EMBL" id="QJNU01000711">
    <property type="protein sequence ID" value="RYO88772.1"/>
    <property type="molecule type" value="Genomic_DNA"/>
</dbReference>
<comment type="similarity">
    <text evidence="1">Belongs to the glycosyl hydrolase 1 family.</text>
</comment>
<dbReference type="Proteomes" id="UP000293360">
    <property type="component" value="Unassembled WGS sequence"/>
</dbReference>
<evidence type="ECO:0000256" key="1">
    <source>
        <dbReference type="RuleBase" id="RU003690"/>
    </source>
</evidence>
<organism evidence="3 4">
    <name type="scientific">Monosporascus ibericus</name>
    <dbReference type="NCBI Taxonomy" id="155417"/>
    <lineage>
        <taxon>Eukaryota</taxon>
        <taxon>Fungi</taxon>
        <taxon>Dikarya</taxon>
        <taxon>Ascomycota</taxon>
        <taxon>Pezizomycotina</taxon>
        <taxon>Sordariomycetes</taxon>
        <taxon>Xylariomycetidae</taxon>
        <taxon>Xylariales</taxon>
        <taxon>Xylariales incertae sedis</taxon>
        <taxon>Monosporascus</taxon>
    </lineage>
</organism>
<dbReference type="AlphaFoldDB" id="A0A4Q4SWW8"/>
<evidence type="ECO:0000256" key="2">
    <source>
        <dbReference type="SAM" id="SignalP"/>
    </source>
</evidence>
<dbReference type="Gene3D" id="3.20.20.80">
    <property type="entry name" value="Glycosidases"/>
    <property type="match status" value="1"/>
</dbReference>
<evidence type="ECO:0000313" key="4">
    <source>
        <dbReference type="Proteomes" id="UP000293360"/>
    </source>
</evidence>
<proteinExistence type="inferred from homology"/>
<feature type="chain" id="PRO_5020432830" description="Beta-glucosidase" evidence="2">
    <location>
        <begin position="24"/>
        <end position="626"/>
    </location>
</feature>
<dbReference type="SUPFAM" id="SSF51445">
    <property type="entry name" value="(Trans)glycosidases"/>
    <property type="match status" value="1"/>
</dbReference>
<comment type="caution">
    <text evidence="3">The sequence shown here is derived from an EMBL/GenBank/DDBJ whole genome shotgun (WGS) entry which is preliminary data.</text>
</comment>
<keyword evidence="4" id="KW-1185">Reference proteome</keyword>
<reference evidence="3 4" key="1">
    <citation type="submission" date="2018-06" db="EMBL/GenBank/DDBJ databases">
        <title>Complete Genomes of Monosporascus.</title>
        <authorList>
            <person name="Robinson A.J."/>
            <person name="Natvig D.O."/>
        </authorList>
    </citation>
    <scope>NUCLEOTIDE SEQUENCE [LARGE SCALE GENOMIC DNA]</scope>
    <source>
        <strain evidence="3 4">CBS 110550</strain>
    </source>
</reference>
<dbReference type="GO" id="GO:0008422">
    <property type="term" value="F:beta-glucosidase activity"/>
    <property type="evidence" value="ECO:0007669"/>
    <property type="project" value="TreeGrafter"/>
</dbReference>
<dbReference type="InterPro" id="IPR017853">
    <property type="entry name" value="GH"/>
</dbReference>
<accession>A0A4Q4SWW8</accession>
<name>A0A4Q4SWW8_9PEZI</name>
<feature type="signal peptide" evidence="2">
    <location>
        <begin position="1"/>
        <end position="23"/>
    </location>
</feature>
<dbReference type="InterPro" id="IPR001360">
    <property type="entry name" value="Glyco_hydro_1"/>
</dbReference>
<evidence type="ECO:0000313" key="3">
    <source>
        <dbReference type="EMBL" id="RYO88772.1"/>
    </source>
</evidence>
<evidence type="ECO:0008006" key="5">
    <source>
        <dbReference type="Google" id="ProtNLM"/>
    </source>
</evidence>
<dbReference type="STRING" id="155417.A0A4Q4SWW8"/>
<sequence length="626" mass="70702">MTLRGAMALPILSQFFLASLAAAQQVFLPTEGPTPRPQCNSTPSREPTYSYTPFSYTLTTTVRYATSRCPPTTTATYAAPPESLATLIPPQSYTTWGKWDPNATDSATDTDDPYGSAAWTGLWEYANPPNFTETGVFSTTVSPTPVPSEELVLPPRDYFGPTDCYSFPEGFMFGVSSSASQVEGATAEEGKSPSLMDIFIQDDRPKSYVTNENYYYYKQDIERVAAMGVKHFSFSIAWTRILPFALPGTPVNQEGIDHYNSLIDFIIEKGMVPEVTLLHFDTPLQFYGDNHSTARERAYVGYVNGGYQNETFPDAFVNYAKIVMTHFSDRVATWYTFNEPFLYSHNGKSIDHVIKSHARVYHFYKDELKGEGKISLKLNNNFGVPRNPESEADVIAADHFNSFQLGPFCNPIFLGQDYPESYKQTIHDHVPLSEEDLAYIKGTASFLAVDPYTATVIAAPTPGDTQSILDCAGNYSSPYRPYCVNQTTSDVFGWSIGYRSQSYVYLTPTYLRSYLNYLHNTWQTPIVLAEFGFPVFREDDKDLPDQLFDTPRSTYYLSFMSEVLKAIWEDGVEVIGAYAWSYADNWEFGDYDPHFGIQTVNRTTQERRYKKSFFELVDFMKARGVD</sequence>
<keyword evidence="2" id="KW-0732">Signal</keyword>
<gene>
    <name evidence="3" type="ORF">DL764_008689</name>
</gene>
<dbReference type="GO" id="GO:0005975">
    <property type="term" value="P:carbohydrate metabolic process"/>
    <property type="evidence" value="ECO:0007669"/>
    <property type="project" value="InterPro"/>
</dbReference>
<dbReference type="PANTHER" id="PTHR10353">
    <property type="entry name" value="GLYCOSYL HYDROLASE"/>
    <property type="match status" value="1"/>
</dbReference>
<dbReference type="PANTHER" id="PTHR10353:SF53">
    <property type="entry name" value="BETA-1,4-GLUCOSIDASE (EUROFUNG)"/>
    <property type="match status" value="1"/>
</dbReference>